<gene>
    <name evidence="2" type="ORF">GCM10009663_76160</name>
</gene>
<feature type="region of interest" description="Disordered" evidence="1">
    <location>
        <begin position="1"/>
        <end position="29"/>
    </location>
</feature>
<evidence type="ECO:0000256" key="1">
    <source>
        <dbReference type="SAM" id="MobiDB-lite"/>
    </source>
</evidence>
<dbReference type="EMBL" id="BAAALD010000164">
    <property type="protein sequence ID" value="GAA1126725.1"/>
    <property type="molecule type" value="Genomic_DNA"/>
</dbReference>
<organism evidence="2 3">
    <name type="scientific">Kitasatospora arboriphila</name>
    <dbReference type="NCBI Taxonomy" id="258052"/>
    <lineage>
        <taxon>Bacteria</taxon>
        <taxon>Bacillati</taxon>
        <taxon>Actinomycetota</taxon>
        <taxon>Actinomycetes</taxon>
        <taxon>Kitasatosporales</taxon>
        <taxon>Streptomycetaceae</taxon>
        <taxon>Kitasatospora</taxon>
    </lineage>
</organism>
<dbReference type="Proteomes" id="UP001499987">
    <property type="component" value="Unassembled WGS sequence"/>
</dbReference>
<accession>A0ABN1U7H1</accession>
<evidence type="ECO:0008006" key="4">
    <source>
        <dbReference type="Google" id="ProtNLM"/>
    </source>
</evidence>
<proteinExistence type="predicted"/>
<name>A0ABN1U7H1_9ACTN</name>
<evidence type="ECO:0000313" key="3">
    <source>
        <dbReference type="Proteomes" id="UP001499987"/>
    </source>
</evidence>
<sequence>MPAGRDVGGSEQREDRLHPDRQLMAQPHRGPVHRLRYFALDGTDHTSHTRHKEQESMIRRYIVWWNRRAADERLREVVNKANVA</sequence>
<evidence type="ECO:0000313" key="2">
    <source>
        <dbReference type="EMBL" id="GAA1126725.1"/>
    </source>
</evidence>
<reference evidence="2 3" key="1">
    <citation type="journal article" date="2019" name="Int. J. Syst. Evol. Microbiol.">
        <title>The Global Catalogue of Microorganisms (GCM) 10K type strain sequencing project: providing services to taxonomists for standard genome sequencing and annotation.</title>
        <authorList>
            <consortium name="The Broad Institute Genomics Platform"/>
            <consortium name="The Broad Institute Genome Sequencing Center for Infectious Disease"/>
            <person name="Wu L."/>
            <person name="Ma J."/>
        </authorList>
    </citation>
    <scope>NUCLEOTIDE SEQUENCE [LARGE SCALE GENOMIC DNA]</scope>
    <source>
        <strain evidence="2 3">JCM 13002</strain>
    </source>
</reference>
<comment type="caution">
    <text evidence="2">The sequence shown here is derived from an EMBL/GenBank/DDBJ whole genome shotgun (WGS) entry which is preliminary data.</text>
</comment>
<keyword evidence="3" id="KW-1185">Reference proteome</keyword>
<feature type="compositionally biased region" description="Basic and acidic residues" evidence="1">
    <location>
        <begin position="11"/>
        <end position="21"/>
    </location>
</feature>
<protein>
    <recommendedName>
        <fullName evidence="4">Integrase</fullName>
    </recommendedName>
</protein>